<dbReference type="InterPro" id="IPR049258">
    <property type="entry name" value="ODAD1_CC"/>
</dbReference>
<feature type="compositionally biased region" description="Low complexity" evidence="3">
    <location>
        <begin position="14"/>
        <end position="25"/>
    </location>
</feature>
<keyword evidence="6" id="KW-1185">Reference proteome</keyword>
<evidence type="ECO:0000313" key="6">
    <source>
        <dbReference type="Proteomes" id="UP001516023"/>
    </source>
</evidence>
<evidence type="ECO:0000256" key="2">
    <source>
        <dbReference type="SAM" id="Coils"/>
    </source>
</evidence>
<gene>
    <name evidence="5" type="ORF">HJC23_012102</name>
</gene>
<dbReference type="PANTHER" id="PTHR21694">
    <property type="entry name" value="COILED-COIL DOMAIN-CONTAINING PROTEIN 63"/>
    <property type="match status" value="1"/>
</dbReference>
<proteinExistence type="predicted"/>
<name>A0ABD3P483_9STRA</name>
<evidence type="ECO:0000313" key="5">
    <source>
        <dbReference type="EMBL" id="KAL3783065.1"/>
    </source>
</evidence>
<feature type="coiled-coil region" evidence="2">
    <location>
        <begin position="62"/>
        <end position="89"/>
    </location>
</feature>
<protein>
    <recommendedName>
        <fullName evidence="4">ODAD1 central coiled coil region domain-containing protein</fullName>
    </recommendedName>
</protein>
<feature type="compositionally biased region" description="Polar residues" evidence="3">
    <location>
        <begin position="1"/>
        <end position="13"/>
    </location>
</feature>
<keyword evidence="1 2" id="KW-0175">Coiled coil</keyword>
<accession>A0ABD3P483</accession>
<feature type="region of interest" description="Disordered" evidence="3">
    <location>
        <begin position="219"/>
        <end position="251"/>
    </location>
</feature>
<evidence type="ECO:0000256" key="1">
    <source>
        <dbReference type="ARBA" id="ARBA00023054"/>
    </source>
</evidence>
<dbReference type="PANTHER" id="PTHR21694:SF18">
    <property type="entry name" value="COILED-COIL DOMAIN-CONTAINING PROTEIN 63"/>
    <property type="match status" value="1"/>
</dbReference>
<feature type="compositionally biased region" description="Polar residues" evidence="3">
    <location>
        <begin position="228"/>
        <end position="251"/>
    </location>
</feature>
<feature type="region of interest" description="Disordered" evidence="3">
    <location>
        <begin position="1"/>
        <end position="28"/>
    </location>
</feature>
<sequence length="483" mass="55203">MVHFKQLNSASGIDTSSHSNDSTSTPQLVDPVHNVEVFHREPSEYSAGNTENSELQRVRRQITLFTKKIQAEKCRIEKLNEQIATYETKLLLRPTSCSAERGARGNAARMKKQISLMEDRLNKGLVAFNKKVAATKELRRKIDEMRQERCRFDEIYTKLEHEIQLNAREMERVLEDGQMRIKARDKALNEVEGLRKVLLETREALRLDKEELQKLQEQEENQLLTEQSAAEVSRSATAQSQKSEAKSSLQIQDMENYDDEKMLDEAFAKVKMLAGMDDADAIVEKLNQIDDGNFSRFSYITNELEAESDELKQRIAEAQSQLDILKCSEWNTGSNQNAGGALEKRKRELQDKLNEIDLEYQWKLDSWERIRASIQTACHELDVSIPCHFVVSDGVTMNNVMEYLAAIEKKAIDIIQALNDDDPEYEDGSQCSPRRTVFANKKLVDSGVSLPNTNDFAPDGFDDDGDRPFTFQELQSSLFTTKL</sequence>
<dbReference type="EMBL" id="JABMIG020000269">
    <property type="protein sequence ID" value="KAL3783065.1"/>
    <property type="molecule type" value="Genomic_DNA"/>
</dbReference>
<evidence type="ECO:0000256" key="3">
    <source>
        <dbReference type="SAM" id="MobiDB-lite"/>
    </source>
</evidence>
<evidence type="ECO:0000259" key="4">
    <source>
        <dbReference type="Pfam" id="PF21773"/>
    </source>
</evidence>
<comment type="caution">
    <text evidence="5">The sequence shown here is derived from an EMBL/GenBank/DDBJ whole genome shotgun (WGS) entry which is preliminary data.</text>
</comment>
<dbReference type="Pfam" id="PF21773">
    <property type="entry name" value="ODAD1_CC"/>
    <property type="match status" value="1"/>
</dbReference>
<reference evidence="5 6" key="1">
    <citation type="journal article" date="2020" name="G3 (Bethesda)">
        <title>Improved Reference Genome for Cyclotella cryptica CCMP332, a Model for Cell Wall Morphogenesis, Salinity Adaptation, and Lipid Production in Diatoms (Bacillariophyta).</title>
        <authorList>
            <person name="Roberts W.R."/>
            <person name="Downey K.M."/>
            <person name="Ruck E.C."/>
            <person name="Traller J.C."/>
            <person name="Alverson A.J."/>
        </authorList>
    </citation>
    <scope>NUCLEOTIDE SEQUENCE [LARGE SCALE GENOMIC DNA]</scope>
    <source>
        <strain evidence="5 6">CCMP332</strain>
    </source>
</reference>
<dbReference type="AlphaFoldDB" id="A0ABD3P483"/>
<dbReference type="InterPro" id="IPR051876">
    <property type="entry name" value="ODA-DC/CCD"/>
</dbReference>
<feature type="coiled-coil region" evidence="2">
    <location>
        <begin position="301"/>
        <end position="359"/>
    </location>
</feature>
<dbReference type="Proteomes" id="UP001516023">
    <property type="component" value="Unassembled WGS sequence"/>
</dbReference>
<feature type="domain" description="ODAD1 central coiled coil region" evidence="4">
    <location>
        <begin position="111"/>
        <end position="381"/>
    </location>
</feature>
<organism evidence="5 6">
    <name type="scientific">Cyclotella cryptica</name>
    <dbReference type="NCBI Taxonomy" id="29204"/>
    <lineage>
        <taxon>Eukaryota</taxon>
        <taxon>Sar</taxon>
        <taxon>Stramenopiles</taxon>
        <taxon>Ochrophyta</taxon>
        <taxon>Bacillariophyta</taxon>
        <taxon>Coscinodiscophyceae</taxon>
        <taxon>Thalassiosirophycidae</taxon>
        <taxon>Stephanodiscales</taxon>
        <taxon>Stephanodiscaceae</taxon>
        <taxon>Cyclotella</taxon>
    </lineage>
</organism>